<dbReference type="PROSITE" id="PS50294">
    <property type="entry name" value="WD_REPEATS_REGION"/>
    <property type="match status" value="1"/>
</dbReference>
<evidence type="ECO:0000256" key="5">
    <source>
        <dbReference type="PROSITE-ProRule" id="PRU00742"/>
    </source>
</evidence>
<organism evidence="8 9">
    <name type="scientific">Candolleomyces eurysporus</name>
    <dbReference type="NCBI Taxonomy" id="2828524"/>
    <lineage>
        <taxon>Eukaryota</taxon>
        <taxon>Fungi</taxon>
        <taxon>Dikarya</taxon>
        <taxon>Basidiomycota</taxon>
        <taxon>Agaricomycotina</taxon>
        <taxon>Agaricomycetes</taxon>
        <taxon>Agaricomycetidae</taxon>
        <taxon>Agaricales</taxon>
        <taxon>Agaricineae</taxon>
        <taxon>Psathyrellaceae</taxon>
        <taxon>Candolleomyces</taxon>
    </lineage>
</organism>
<comment type="similarity">
    <text evidence="1">Belongs to the WD repeat RAPTOR family.</text>
</comment>
<sequence length="1933" mass="213267">MEPQQEAGVSRKNKKFTTGGSKQWPKGPHSSQSHSTSSDSETERDYRSTSRSNPSSRSQPGVKMPQPGRQQSTNNESVKTLPDPAPSIPYWSAKRHLTCGNPTPPPPWFKKQEPWRGAAPGRLKTAAAALVMCLNIDVDPPDVVKTNPCAVLECWVDPHTMPSHKALEAIGSNLQHQFEGLSLKIQYKPILDPSIEDLKRFCTQLRRQAGNDPVLFYYNGHGVPKPTASGELWCFNRNYTQYIPVSLQELQSWLGAPGVFIWDCSAAGHLLQNFKVFAERKDRENAGQVNAGLPDGRQLFMNSLQLAACGANETLPTCPELPADVFTSCLTSPIDIALRYFTMCHTLPYNVTTSMVVQLPGDLKDRRTPLGELNWIFTAITDTIAWTTFSREMFTKLYRSDLLIASLFRNFLLAERIMKNYNCTPHTWPPLPSTNTHPLWSTWDLAVDTCLRQLPQLLEGIVPTPSPVSNIGTSPGRIGKTVSQDPNAGNTKTADKPYVYQSSRFFTDQLTAFEVWISRGGSALTKRGPLSLPNPEQRSSSPGSDSADPNAGPAANTPPPVEPNPRSEYDGVPSHLVPRKPPDQLPIVLQVLLSQPHRLRALILLSQFVDLGPWAVHLVLTIGIFPYISKLLQAAGQDLRPVLIFIWARILAVDPSVQTDLLNTGGYKYFSNVLAIKNDDLLPNSSEHKAMLEESDFLLRQWTALCIAQMWDGNDEIKVYGVENGTQDRLIAMLSDDSAEVRSAALYALGTFMGASGSADPNKQGGGGSGTMYQLEERVHFRMEVAVATGATLAIKDDASPMCRKELLVVVSALVKEWRGYFVVCAWLYWEEDRKWRMNGGGPGLLGGGGVYSHSGRDHNDDDVTSQAVAEWLDVFGDDELLREENRVLLSSFFTIFVVLLDLSVDPYNEVATNAQTIVDYIMALLLESPFTRLPSTTISSPPSTNDDPRGSPQLTAKNRNSFQVPPSYNYPSSPGRERPGLTRSDTMTSAISGVTNTLRRTSSFANALKSLAGVAFPSTSSDDGRSSPSVPHPSTSKREKGEKEVDISRPPSPNLNVAKYASPYSRPSTPPNLSSYPAYYNNVSPPPPNQSPVNFMACDVMEALMEEDMERLRARRRAGANPGRRGRQAAGHGYGMPSPSNSTFSTDSNGSVVLGLGTGAGIRDTLPLKSSYFDWCLEYFKEPQMRQAEPDEPGSVQYNYQLWRQQRNEQVLSDTQTQIPFAEVSRWDRPVASLQVAGHPLTMAFHSYDQQLVVANEHDMITVWDWSQRKRLNYFCNGNPRGTSITGLEIINQESGGIVLVGSSDGIVRLYRNYDPTLEQELQMVSAFRALNEVIPIRQGTGMVIDWRQAAGTLLVGGDSRVIKVWDAQTETQGLDLDTNSDSPVTSICSDHQSNQTFIATFADGVVKIFDRRLEEEDAIVRTYSEHTSCVQNARWHPRYGAKFLSASVDGEVKLWDLRGPDQSAETWFRNDKYGLAGFDVHPTTYRPQLPQLAGKLSEYQFFLPIKAIPLSLLSILLLAFTPIQFAHYLHHLYHVLHLLSSIPRKCSADKVANAHTQQAVFPNSVDDALGAEEDKTWTEKYGAQIDLPYSGPLAFSHLPYLRCLDRSKILFDIAVLGVPFDTAVTYRPGARFGPYAIRSGSRRQRAGRGYTMQWGFDPYQQGYTVLDCGDVPVSPFDNALAMDQIEVAYSTLLRRGVKTQDASQTRHLALDGLEHPRIVSLGGDHTIDTWPAYPGQSLTNQSRVTHGTFFYLAQEEGLLSNNSIHGGIRCKMGDISDLENDAAVGFQIVTTDDIDDLGIPEVIKRIRNRIGDSPVYLSIDIDVIGMVALPVVFSFSALTLQADPGLAPATGTPEPGGWTTRELKRIIRGLTGLNLVGADIVEVAPAYDHADITGIAAADLVHDILSLLTARSAKEPKHQASKQVVGPNDEL</sequence>
<feature type="region of interest" description="Disordered" evidence="6">
    <location>
        <begin position="1"/>
        <end position="114"/>
    </location>
</feature>
<proteinExistence type="inferred from homology"/>
<dbReference type="InterPro" id="IPR011989">
    <property type="entry name" value="ARM-like"/>
</dbReference>
<evidence type="ECO:0000256" key="2">
    <source>
        <dbReference type="ARBA" id="ARBA00022574"/>
    </source>
</evidence>
<dbReference type="SUPFAM" id="SSF48371">
    <property type="entry name" value="ARM repeat"/>
    <property type="match status" value="1"/>
</dbReference>
<dbReference type="InterPro" id="IPR023696">
    <property type="entry name" value="Ureohydrolase_dom_sf"/>
</dbReference>
<feature type="region of interest" description="Disordered" evidence="6">
    <location>
        <begin position="526"/>
        <end position="576"/>
    </location>
</feature>
<dbReference type="InterPro" id="IPR004083">
    <property type="entry name" value="Raptor"/>
</dbReference>
<evidence type="ECO:0000256" key="6">
    <source>
        <dbReference type="SAM" id="MobiDB-lite"/>
    </source>
</evidence>
<feature type="compositionally biased region" description="Polar residues" evidence="6">
    <location>
        <begin position="68"/>
        <end position="78"/>
    </location>
</feature>
<dbReference type="SMART" id="SM01302">
    <property type="entry name" value="Raptor_N"/>
    <property type="match status" value="1"/>
</dbReference>
<evidence type="ECO:0000259" key="7">
    <source>
        <dbReference type="SMART" id="SM01302"/>
    </source>
</evidence>
<dbReference type="InterPro" id="IPR006035">
    <property type="entry name" value="Ureohydrolase"/>
</dbReference>
<dbReference type="PRINTS" id="PR01547">
    <property type="entry name" value="YEAST176DUF"/>
</dbReference>
<dbReference type="PANTHER" id="PTHR12848:SF16">
    <property type="entry name" value="REGULATORY-ASSOCIATED PROTEIN OF MTOR"/>
    <property type="match status" value="1"/>
</dbReference>
<dbReference type="GO" id="GO:0046872">
    <property type="term" value="F:metal ion binding"/>
    <property type="evidence" value="ECO:0007669"/>
    <property type="project" value="InterPro"/>
</dbReference>
<reference evidence="8" key="1">
    <citation type="submission" date="2022-06" db="EMBL/GenBank/DDBJ databases">
        <title>Genome Sequence of Candolleomyces eurysporus.</title>
        <authorList>
            <person name="Buettner E."/>
        </authorList>
    </citation>
    <scope>NUCLEOTIDE SEQUENCE</scope>
    <source>
        <strain evidence="8">VTCC 930004</strain>
    </source>
</reference>
<accession>A0A9W8J3E2</accession>
<dbReference type="GO" id="GO:0005737">
    <property type="term" value="C:cytoplasm"/>
    <property type="evidence" value="ECO:0007669"/>
    <property type="project" value="TreeGrafter"/>
</dbReference>
<dbReference type="GO" id="GO:0030674">
    <property type="term" value="F:protein-macromolecule adaptor activity"/>
    <property type="evidence" value="ECO:0007669"/>
    <property type="project" value="TreeGrafter"/>
</dbReference>
<feature type="compositionally biased region" description="Low complexity" evidence="6">
    <location>
        <begin position="29"/>
        <end position="39"/>
    </location>
</feature>
<name>A0A9W8J3E2_9AGAR</name>
<dbReference type="PANTHER" id="PTHR12848">
    <property type="entry name" value="REGULATORY-ASSOCIATED PROTEIN OF MTOR"/>
    <property type="match status" value="1"/>
</dbReference>
<dbReference type="InterPro" id="IPR015943">
    <property type="entry name" value="WD40/YVTN_repeat-like_dom_sf"/>
</dbReference>
<dbReference type="Proteomes" id="UP001140091">
    <property type="component" value="Unassembled WGS sequence"/>
</dbReference>
<evidence type="ECO:0000256" key="4">
    <source>
        <dbReference type="PROSITE-ProRule" id="PRU00221"/>
    </source>
</evidence>
<dbReference type="Pfam" id="PF00400">
    <property type="entry name" value="WD40"/>
    <property type="match status" value="1"/>
</dbReference>
<feature type="region of interest" description="Disordered" evidence="6">
    <location>
        <begin position="1117"/>
        <end position="1147"/>
    </location>
</feature>
<feature type="domain" description="Raptor N-terminal CASPase-like" evidence="7">
    <location>
        <begin position="122"/>
        <end position="275"/>
    </location>
</feature>
<dbReference type="GO" id="GO:0009267">
    <property type="term" value="P:cellular response to starvation"/>
    <property type="evidence" value="ECO:0007669"/>
    <property type="project" value="TreeGrafter"/>
</dbReference>
<dbReference type="SMART" id="SM00320">
    <property type="entry name" value="WD40"/>
    <property type="match status" value="5"/>
</dbReference>
<dbReference type="Gene3D" id="1.25.10.10">
    <property type="entry name" value="Leucine-rich Repeat Variant"/>
    <property type="match status" value="1"/>
</dbReference>
<dbReference type="GO" id="GO:0031929">
    <property type="term" value="P:TOR signaling"/>
    <property type="evidence" value="ECO:0007669"/>
    <property type="project" value="InterPro"/>
</dbReference>
<dbReference type="EMBL" id="JANBPK010001048">
    <property type="protein sequence ID" value="KAJ2926719.1"/>
    <property type="molecule type" value="Genomic_DNA"/>
</dbReference>
<dbReference type="CDD" id="cd11592">
    <property type="entry name" value="Agmatinase_PAH"/>
    <property type="match status" value="1"/>
</dbReference>
<dbReference type="GO" id="GO:0071230">
    <property type="term" value="P:cellular response to amino acid stimulus"/>
    <property type="evidence" value="ECO:0007669"/>
    <property type="project" value="TreeGrafter"/>
</dbReference>
<feature type="compositionally biased region" description="Polar residues" evidence="6">
    <location>
        <begin position="953"/>
        <end position="973"/>
    </location>
</feature>
<feature type="compositionally biased region" description="Basic and acidic residues" evidence="6">
    <location>
        <begin position="1037"/>
        <end position="1048"/>
    </location>
</feature>
<keyword evidence="3" id="KW-0677">Repeat</keyword>
<dbReference type="PROSITE" id="PS51409">
    <property type="entry name" value="ARGINASE_2"/>
    <property type="match status" value="1"/>
</dbReference>
<dbReference type="Gene3D" id="2.130.10.10">
    <property type="entry name" value="YVTN repeat-like/Quinoprotein amine dehydrogenase"/>
    <property type="match status" value="2"/>
</dbReference>
<dbReference type="GO" id="GO:0010506">
    <property type="term" value="P:regulation of autophagy"/>
    <property type="evidence" value="ECO:0007669"/>
    <property type="project" value="TreeGrafter"/>
</dbReference>
<dbReference type="GO" id="GO:0030307">
    <property type="term" value="P:positive regulation of cell growth"/>
    <property type="evidence" value="ECO:0007669"/>
    <property type="project" value="TreeGrafter"/>
</dbReference>
<feature type="compositionally biased region" description="Low complexity" evidence="6">
    <location>
        <begin position="936"/>
        <end position="945"/>
    </location>
</feature>
<dbReference type="Gene3D" id="3.40.800.10">
    <property type="entry name" value="Ureohydrolase domain"/>
    <property type="match status" value="2"/>
</dbReference>
<evidence type="ECO:0000313" key="8">
    <source>
        <dbReference type="EMBL" id="KAJ2926719.1"/>
    </source>
</evidence>
<comment type="caution">
    <text evidence="8">The sequence shown here is derived from an EMBL/GenBank/DDBJ whole genome shotgun (WGS) entry which is preliminary data.</text>
</comment>
<feature type="compositionally biased region" description="Low complexity" evidence="6">
    <location>
        <begin position="1018"/>
        <end position="1030"/>
    </location>
</feature>
<dbReference type="InterPro" id="IPR029347">
    <property type="entry name" value="Raptor_N"/>
</dbReference>
<dbReference type="Pfam" id="PF00491">
    <property type="entry name" value="Arginase"/>
    <property type="match status" value="2"/>
</dbReference>
<keyword evidence="2 4" id="KW-0853">WD repeat</keyword>
<dbReference type="OrthoDB" id="10262360at2759"/>
<feature type="compositionally biased region" description="Polar residues" evidence="6">
    <location>
        <begin position="534"/>
        <end position="544"/>
    </location>
</feature>
<feature type="region of interest" description="Disordered" evidence="6">
    <location>
        <begin position="466"/>
        <end position="495"/>
    </location>
</feature>
<feature type="compositionally biased region" description="Polar residues" evidence="6">
    <location>
        <begin position="481"/>
        <end position="492"/>
    </location>
</feature>
<protein>
    <recommendedName>
        <fullName evidence="7">Raptor N-terminal CASPase-like domain-containing protein</fullName>
    </recommendedName>
</protein>
<keyword evidence="9" id="KW-1185">Reference proteome</keyword>
<feature type="compositionally biased region" description="Low complexity" evidence="6">
    <location>
        <begin position="49"/>
        <end position="58"/>
    </location>
</feature>
<dbReference type="PROSITE" id="PS50082">
    <property type="entry name" value="WD_REPEATS_2"/>
    <property type="match status" value="1"/>
</dbReference>
<dbReference type="GO" id="GO:0031931">
    <property type="term" value="C:TORC1 complex"/>
    <property type="evidence" value="ECO:0007669"/>
    <property type="project" value="InterPro"/>
</dbReference>
<feature type="compositionally biased region" description="Low complexity" evidence="6">
    <location>
        <begin position="1120"/>
        <end position="1132"/>
    </location>
</feature>
<comment type="similarity">
    <text evidence="5">Belongs to the arginase family.</text>
</comment>
<evidence type="ECO:0000313" key="9">
    <source>
        <dbReference type="Proteomes" id="UP001140091"/>
    </source>
</evidence>
<evidence type="ECO:0000256" key="3">
    <source>
        <dbReference type="ARBA" id="ARBA00022737"/>
    </source>
</evidence>
<feature type="region of interest" description="Disordered" evidence="6">
    <location>
        <begin position="936"/>
        <end position="987"/>
    </location>
</feature>
<feature type="region of interest" description="Disordered" evidence="6">
    <location>
        <begin position="1017"/>
        <end position="1070"/>
    </location>
</feature>
<feature type="repeat" description="WD" evidence="4">
    <location>
        <begin position="1425"/>
        <end position="1467"/>
    </location>
</feature>
<evidence type="ECO:0000256" key="1">
    <source>
        <dbReference type="ARBA" id="ARBA00009257"/>
    </source>
</evidence>
<feature type="non-terminal residue" evidence="8">
    <location>
        <position position="1"/>
    </location>
</feature>
<dbReference type="SUPFAM" id="SSF50978">
    <property type="entry name" value="WD40 repeat-like"/>
    <property type="match status" value="1"/>
</dbReference>
<dbReference type="SUPFAM" id="SSF52768">
    <property type="entry name" value="Arginase/deacetylase"/>
    <property type="match status" value="1"/>
</dbReference>
<dbReference type="InterPro" id="IPR036322">
    <property type="entry name" value="WD40_repeat_dom_sf"/>
</dbReference>
<dbReference type="Pfam" id="PF14538">
    <property type="entry name" value="Raptor_N"/>
    <property type="match status" value="1"/>
</dbReference>
<dbReference type="InterPro" id="IPR001680">
    <property type="entry name" value="WD40_rpt"/>
</dbReference>
<dbReference type="InterPro" id="IPR016024">
    <property type="entry name" value="ARM-type_fold"/>
</dbReference>
<gene>
    <name evidence="8" type="ORF">H1R20_g10361</name>
</gene>